<proteinExistence type="predicted"/>
<keyword evidence="2" id="KW-1185">Reference proteome</keyword>
<name>A0ACC1PD48_9PEZI</name>
<gene>
    <name evidence="1" type="ORF">NUW58_g3179</name>
</gene>
<reference evidence="1" key="1">
    <citation type="submission" date="2022-10" db="EMBL/GenBank/DDBJ databases">
        <title>Genome Sequence of Xylaria curta.</title>
        <authorList>
            <person name="Buettner E."/>
        </authorList>
    </citation>
    <scope>NUCLEOTIDE SEQUENCE</scope>
    <source>
        <strain evidence="1">Babe10</strain>
    </source>
</reference>
<dbReference type="Proteomes" id="UP001143856">
    <property type="component" value="Unassembled WGS sequence"/>
</dbReference>
<evidence type="ECO:0000313" key="2">
    <source>
        <dbReference type="Proteomes" id="UP001143856"/>
    </source>
</evidence>
<dbReference type="EMBL" id="JAPDGR010000465">
    <property type="protein sequence ID" value="KAJ2989997.1"/>
    <property type="molecule type" value="Genomic_DNA"/>
</dbReference>
<organism evidence="1 2">
    <name type="scientific">Xylaria curta</name>
    <dbReference type="NCBI Taxonomy" id="42375"/>
    <lineage>
        <taxon>Eukaryota</taxon>
        <taxon>Fungi</taxon>
        <taxon>Dikarya</taxon>
        <taxon>Ascomycota</taxon>
        <taxon>Pezizomycotina</taxon>
        <taxon>Sordariomycetes</taxon>
        <taxon>Xylariomycetidae</taxon>
        <taxon>Xylariales</taxon>
        <taxon>Xylariaceae</taxon>
        <taxon>Xylaria</taxon>
    </lineage>
</organism>
<sequence length="93" mass="10632">MEPSVAATQLAAMAQQAPPPYKAARVNADDMRRRAMKLLGEPRYWAEEAQSWEQFRREGIKGLGVTWGEGMQDVIKGLDEERRTFLDEEFCTL</sequence>
<accession>A0ACC1PD48</accession>
<evidence type="ECO:0000313" key="1">
    <source>
        <dbReference type="EMBL" id="KAJ2989997.1"/>
    </source>
</evidence>
<protein>
    <submittedName>
        <fullName evidence="1">Uncharacterized protein</fullName>
    </submittedName>
</protein>
<comment type="caution">
    <text evidence="1">The sequence shown here is derived from an EMBL/GenBank/DDBJ whole genome shotgun (WGS) entry which is preliminary data.</text>
</comment>